<evidence type="ECO:0000259" key="1">
    <source>
        <dbReference type="Pfam" id="PF13614"/>
    </source>
</evidence>
<proteinExistence type="predicted"/>
<dbReference type="InterPro" id="IPR050678">
    <property type="entry name" value="DNA_Partitioning_ATPase"/>
</dbReference>
<dbReference type="Gene3D" id="3.40.50.300">
    <property type="entry name" value="P-loop containing nucleotide triphosphate hydrolases"/>
    <property type="match status" value="1"/>
</dbReference>
<protein>
    <submittedName>
        <fullName evidence="2">CobQ/CobB/MinD/ParA nucleotide binding domain protein</fullName>
    </submittedName>
</protein>
<dbReference type="InterPro" id="IPR025669">
    <property type="entry name" value="AAA_dom"/>
</dbReference>
<evidence type="ECO:0000313" key="2">
    <source>
        <dbReference type="EMBL" id="EMO42585.1"/>
    </source>
</evidence>
<evidence type="ECO:0000313" key="3">
    <source>
        <dbReference type="Proteomes" id="UP000012153"/>
    </source>
</evidence>
<organism evidence="2 3">
    <name type="scientific">Leptospira noguchii serovar Autumnalis str. ZUN142</name>
    <dbReference type="NCBI Taxonomy" id="1085540"/>
    <lineage>
        <taxon>Bacteria</taxon>
        <taxon>Pseudomonadati</taxon>
        <taxon>Spirochaetota</taxon>
        <taxon>Spirochaetia</taxon>
        <taxon>Leptospirales</taxon>
        <taxon>Leptospiraceae</taxon>
        <taxon>Leptospira</taxon>
    </lineage>
</organism>
<reference evidence="2 3" key="1">
    <citation type="submission" date="2013-01" db="EMBL/GenBank/DDBJ databases">
        <authorList>
            <person name="Harkins D.M."/>
            <person name="Durkin A.S."/>
            <person name="Brinkac L.M."/>
            <person name="Haft D.H."/>
            <person name="Selengut J.D."/>
            <person name="Sanka R."/>
            <person name="DePew J."/>
            <person name="Purushe J."/>
            <person name="Matthias M.A."/>
            <person name="Vinetz J.M."/>
            <person name="Sutton G.G."/>
            <person name="Nierman W.C."/>
            <person name="Fouts D.E."/>
        </authorList>
    </citation>
    <scope>NUCLEOTIDE SEQUENCE [LARGE SCALE GENOMIC DNA]</scope>
    <source>
        <strain evidence="2 3">ZUN142</strain>
    </source>
</reference>
<dbReference type="CDD" id="cd02042">
    <property type="entry name" value="ParAB_family"/>
    <property type="match status" value="1"/>
</dbReference>
<dbReference type="PANTHER" id="PTHR13696:SF52">
    <property type="entry name" value="PARA FAMILY PROTEIN CT_582"/>
    <property type="match status" value="1"/>
</dbReference>
<accession>M6UDF6</accession>
<comment type="caution">
    <text evidence="2">The sequence shown here is derived from an EMBL/GenBank/DDBJ whole genome shotgun (WGS) entry which is preliminary data.</text>
</comment>
<name>M6UDF6_9LEPT</name>
<dbReference type="EMBL" id="AHOP02000009">
    <property type="protein sequence ID" value="EMO42585.1"/>
    <property type="molecule type" value="Genomic_DNA"/>
</dbReference>
<dbReference type="AlphaFoldDB" id="M6UDF6"/>
<dbReference type="SUPFAM" id="SSF52540">
    <property type="entry name" value="P-loop containing nucleoside triphosphate hydrolases"/>
    <property type="match status" value="1"/>
</dbReference>
<dbReference type="Proteomes" id="UP000012153">
    <property type="component" value="Unassembled WGS sequence"/>
</dbReference>
<dbReference type="InterPro" id="IPR027417">
    <property type="entry name" value="P-loop_NTPase"/>
</dbReference>
<dbReference type="Pfam" id="PF13614">
    <property type="entry name" value="AAA_31"/>
    <property type="match status" value="1"/>
</dbReference>
<dbReference type="PANTHER" id="PTHR13696">
    <property type="entry name" value="P-LOOP CONTAINING NUCLEOSIDE TRIPHOSPHATE HYDROLASE"/>
    <property type="match status" value="1"/>
</dbReference>
<feature type="domain" description="AAA" evidence="1">
    <location>
        <begin position="18"/>
        <end position="178"/>
    </location>
</feature>
<gene>
    <name evidence="2" type="ORF">LEP1GSC186_3211</name>
</gene>
<sequence>MIRISFKTDFMSHKPYVFVFANVKGGVSKTTSATHSSMALARRGRTLAIDHDPQGDLSNAFLPNEPLEFFDNANTFSVIRGETTLKESIRNVYDVDILPSSMELEDFQYHVGKDIALVTKLNTVISKSNYDFVIIDTPGSGSYELLSALLAANAVIIPVNPSKWAIRTVKKIFKKINEALNFPGTRITSVYILPTIWNNSGRSEQILEQLQQIPNLLYQLQTKETGYELVPAPALLPPIPQSMTIRDRTEFGEPLKEGTEGWNAYDSLAEVLIQKSGLSIRSVK</sequence>